<proteinExistence type="predicted"/>
<comment type="caution">
    <text evidence="1">The sequence shown here is derived from an EMBL/GenBank/DDBJ whole genome shotgun (WGS) entry which is preliminary data.</text>
</comment>
<organism evidence="1 2">
    <name type="scientific">Pseudonocardia eucalypti</name>
    <dbReference type="NCBI Taxonomy" id="648755"/>
    <lineage>
        <taxon>Bacteria</taxon>
        <taxon>Bacillati</taxon>
        <taxon>Actinomycetota</taxon>
        <taxon>Actinomycetes</taxon>
        <taxon>Pseudonocardiales</taxon>
        <taxon>Pseudonocardiaceae</taxon>
        <taxon>Pseudonocardia</taxon>
    </lineage>
</organism>
<evidence type="ECO:0000313" key="2">
    <source>
        <dbReference type="Proteomes" id="UP001428817"/>
    </source>
</evidence>
<keyword evidence="2" id="KW-1185">Reference proteome</keyword>
<name>A0ABP9PT17_9PSEU</name>
<reference evidence="2" key="1">
    <citation type="journal article" date="2019" name="Int. J. Syst. Evol. Microbiol.">
        <title>The Global Catalogue of Microorganisms (GCM) 10K type strain sequencing project: providing services to taxonomists for standard genome sequencing and annotation.</title>
        <authorList>
            <consortium name="The Broad Institute Genomics Platform"/>
            <consortium name="The Broad Institute Genome Sequencing Center for Infectious Disease"/>
            <person name="Wu L."/>
            <person name="Ma J."/>
        </authorList>
    </citation>
    <scope>NUCLEOTIDE SEQUENCE [LARGE SCALE GENOMIC DNA]</scope>
    <source>
        <strain evidence="2">JCM 18303</strain>
    </source>
</reference>
<accession>A0ABP9PT17</accession>
<protein>
    <submittedName>
        <fullName evidence="1">Uncharacterized protein</fullName>
    </submittedName>
</protein>
<dbReference type="EMBL" id="BAABJP010000007">
    <property type="protein sequence ID" value="GAA5151722.1"/>
    <property type="molecule type" value="Genomic_DNA"/>
</dbReference>
<gene>
    <name evidence="1" type="ORF">GCM10023321_19240</name>
</gene>
<evidence type="ECO:0000313" key="1">
    <source>
        <dbReference type="EMBL" id="GAA5151722.1"/>
    </source>
</evidence>
<sequence length="69" mass="7892">MLAGDRERPTLVGFLEPTFSIGGVKRWLPRTEHRTSVTDRPLATRKAALLRLLGHYKRAAGRQRRPREA</sequence>
<dbReference type="Proteomes" id="UP001428817">
    <property type="component" value="Unassembled WGS sequence"/>
</dbReference>